<dbReference type="Proteomes" id="UP001338125">
    <property type="component" value="Unassembled WGS sequence"/>
</dbReference>
<evidence type="ECO:0000313" key="3">
    <source>
        <dbReference type="Proteomes" id="UP001338125"/>
    </source>
</evidence>
<feature type="compositionally biased region" description="Acidic residues" evidence="1">
    <location>
        <begin position="324"/>
        <end position="348"/>
    </location>
</feature>
<evidence type="ECO:0000313" key="2">
    <source>
        <dbReference type="EMBL" id="KAK5997441.1"/>
    </source>
</evidence>
<comment type="caution">
    <text evidence="2">The sequence shown here is derived from an EMBL/GenBank/DDBJ whole genome shotgun (WGS) entry which is preliminary data.</text>
</comment>
<organism evidence="2 3">
    <name type="scientific">Cladobotryum mycophilum</name>
    <dbReference type="NCBI Taxonomy" id="491253"/>
    <lineage>
        <taxon>Eukaryota</taxon>
        <taxon>Fungi</taxon>
        <taxon>Dikarya</taxon>
        <taxon>Ascomycota</taxon>
        <taxon>Pezizomycotina</taxon>
        <taxon>Sordariomycetes</taxon>
        <taxon>Hypocreomycetidae</taxon>
        <taxon>Hypocreales</taxon>
        <taxon>Hypocreaceae</taxon>
        <taxon>Cladobotryum</taxon>
    </lineage>
</organism>
<feature type="compositionally biased region" description="Polar residues" evidence="1">
    <location>
        <begin position="255"/>
        <end position="270"/>
    </location>
</feature>
<dbReference type="PANTHER" id="PTHR40625:SF1">
    <property type="entry name" value="AMP-ACTIVATED PROTEIN KINASE GLYCOGEN-BINDING DOMAIN-CONTAINING PROTEIN"/>
    <property type="match status" value="1"/>
</dbReference>
<feature type="compositionally biased region" description="Polar residues" evidence="1">
    <location>
        <begin position="313"/>
        <end position="323"/>
    </location>
</feature>
<reference evidence="2 3" key="1">
    <citation type="submission" date="2024-01" db="EMBL/GenBank/DDBJ databases">
        <title>Complete genome of Cladobotryum mycophilum ATHUM6906.</title>
        <authorList>
            <person name="Christinaki A.C."/>
            <person name="Myridakis A.I."/>
            <person name="Kouvelis V.N."/>
        </authorList>
    </citation>
    <scope>NUCLEOTIDE SEQUENCE [LARGE SCALE GENOMIC DNA]</scope>
    <source>
        <strain evidence="2 3">ATHUM6906</strain>
    </source>
</reference>
<feature type="region of interest" description="Disordered" evidence="1">
    <location>
        <begin position="313"/>
        <end position="348"/>
    </location>
</feature>
<protein>
    <submittedName>
        <fullName evidence="2">Uncharacterized protein</fullName>
    </submittedName>
</protein>
<feature type="compositionally biased region" description="Polar residues" evidence="1">
    <location>
        <begin position="181"/>
        <end position="202"/>
    </location>
</feature>
<dbReference type="PANTHER" id="PTHR40625">
    <property type="entry name" value="GTP-BINDING PROTEIN ESDC-RELATED"/>
    <property type="match status" value="1"/>
</dbReference>
<sequence>MERDIRRGHGQWRGCYSFKNIVCEDSVRSDCKRSGGLKMGHTYYYYYEVDGSSETYDLSMPSTTACPYMPGQTVNTLNVPMERTLRSRSASMGSMHQENFRTMNPEAKFDNPKPLPPLPSEAFNHRAASASILRHCASSRSLSPAPSWKKFFGRKMQHCEAPRGRSFDQEHQERRLFTSYDNTIPFPTQESYYSRTSTPTEGTRTRDISPESLRRFLCEDLPSRPSSSATERPLLTIPDEIDDIDDDETDDDDNFATSAVSESQSYFTSLSPPPFQRSASSESIATATQNSYIQTPSKSSKLVTQSQPRWSISVASGAVSSPTSEDEPMAFYDSNDEDDNDDDNEDDTLTYLNSSTSLRRRHAFRGYSLPRPTEESKGISSSAQTFASLNSPSLVPRTGSEIPVSGSNLLGGHIDSGLDDFVNELGWMVEVIGNLSDN</sequence>
<feature type="compositionally biased region" description="Basic and acidic residues" evidence="1">
    <location>
        <begin position="203"/>
        <end position="222"/>
    </location>
</feature>
<feature type="region of interest" description="Disordered" evidence="1">
    <location>
        <begin position="363"/>
        <end position="384"/>
    </location>
</feature>
<name>A0ABR0T0F4_9HYPO</name>
<feature type="region of interest" description="Disordered" evidence="1">
    <location>
        <begin position="181"/>
        <end position="283"/>
    </location>
</feature>
<evidence type="ECO:0000256" key="1">
    <source>
        <dbReference type="SAM" id="MobiDB-lite"/>
    </source>
</evidence>
<proteinExistence type="predicted"/>
<keyword evidence="3" id="KW-1185">Reference proteome</keyword>
<accession>A0ABR0T0F4</accession>
<dbReference type="EMBL" id="JAVFKD010000002">
    <property type="protein sequence ID" value="KAK5997441.1"/>
    <property type="molecule type" value="Genomic_DNA"/>
</dbReference>
<gene>
    <name evidence="2" type="ORF">PT974_02798</name>
</gene>
<feature type="compositionally biased region" description="Acidic residues" evidence="1">
    <location>
        <begin position="239"/>
        <end position="254"/>
    </location>
</feature>